<dbReference type="RefSeq" id="WP_048354423.1">
    <property type="nucleotide sequence ID" value="NZ_CP023481.1"/>
</dbReference>
<accession>A0A0J6ELS3</accession>
<protein>
    <submittedName>
        <fullName evidence="2 3">Hydrolase</fullName>
    </submittedName>
</protein>
<dbReference type="SUPFAM" id="SSF56281">
    <property type="entry name" value="Metallo-hydrolase/oxidoreductase"/>
    <property type="match status" value="1"/>
</dbReference>
<dbReference type="AlphaFoldDB" id="A0A0J6ELS3"/>
<accession>A0A0J6H5V1</accession>
<dbReference type="PANTHER" id="PTHR42951:SF15">
    <property type="entry name" value="METALLO-BETA-LACTAMASE SUPERFAMILY PROTEIN"/>
    <property type="match status" value="1"/>
</dbReference>
<feature type="domain" description="Metallo-beta-lactamase" evidence="1">
    <location>
        <begin position="22"/>
        <end position="224"/>
    </location>
</feature>
<evidence type="ECO:0000313" key="4">
    <source>
        <dbReference type="Proteomes" id="UP000036168"/>
    </source>
</evidence>
<keyword evidence="5" id="KW-1185">Reference proteome</keyword>
<sequence length="251" mass="27997">MRMSDGLEMLEIGGEAFGQRMMLNPVLVWDEEASVLIDTGMPGQFEQIRREIEKAGVPISSLQAVILTHQDIDHIGNLPDLLQEAGGRAKSYAHKLEKPYIEGERPLMKTDPKHMDEETKKAMPQALLAILEHPPKAKIDRELEDGMELPFCGGIRVIATPGHTAGHISLYLKKSKTLITGDALVSSEGVLQPPVPRVTPDMKQAIKSLEKFLDYDIDRVICYHGGVSEGDPKERIREIIAKDKLVTYRQK</sequence>
<comment type="caution">
    <text evidence="2">The sequence shown here is derived from an EMBL/GenBank/DDBJ whole genome shotgun (WGS) entry which is preliminary data.</text>
</comment>
<name>A0A0J6ELS3_9BACI</name>
<evidence type="ECO:0000313" key="3">
    <source>
        <dbReference type="EMBL" id="MEC0487059.1"/>
    </source>
</evidence>
<evidence type="ECO:0000313" key="2">
    <source>
        <dbReference type="EMBL" id="KRT91381.1"/>
    </source>
</evidence>
<gene>
    <name evidence="2" type="ORF">AB447_223290</name>
    <name evidence="3" type="ORF">P8828_20095</name>
</gene>
<dbReference type="Pfam" id="PF00753">
    <property type="entry name" value="Lactamase_B"/>
    <property type="match status" value="1"/>
</dbReference>
<evidence type="ECO:0000313" key="5">
    <source>
        <dbReference type="Proteomes" id="UP001341297"/>
    </source>
</evidence>
<dbReference type="Gene3D" id="3.60.15.10">
    <property type="entry name" value="Ribonuclease Z/Hydroxyacylglutathione hydrolase-like"/>
    <property type="match status" value="1"/>
</dbReference>
<reference evidence="2 4" key="1">
    <citation type="journal article" date="2015" name="Int. J. Syst. Evol. Microbiol.">
        <title>Bacillus glycinifermentans sp. nov., isolated from fermented soybean paste.</title>
        <authorList>
            <person name="Kim S.J."/>
            <person name="Dunlap C.A."/>
            <person name="Kwon S.W."/>
            <person name="Rooney A.P."/>
        </authorList>
    </citation>
    <scope>NUCLEOTIDE SEQUENCE [LARGE SCALE GENOMIC DNA]</scope>
    <source>
        <strain evidence="2 4">GO-13</strain>
    </source>
</reference>
<dbReference type="PATRIC" id="fig|1664069.3.peg.273"/>
<reference evidence="3 5" key="3">
    <citation type="submission" date="2023-03" db="EMBL/GenBank/DDBJ databases">
        <title>Agriculturally important microbes genome sequencing.</title>
        <authorList>
            <person name="Dunlap C."/>
        </authorList>
    </citation>
    <scope>NUCLEOTIDE SEQUENCE [LARGE SCALE GENOMIC DNA]</scope>
    <source>
        <strain evidence="3 5">CBP-3203</strain>
    </source>
</reference>
<keyword evidence="2" id="KW-0378">Hydrolase</keyword>
<dbReference type="OrthoDB" id="9802248at2"/>
<dbReference type="Proteomes" id="UP001341297">
    <property type="component" value="Unassembled WGS sequence"/>
</dbReference>
<dbReference type="SMART" id="SM00849">
    <property type="entry name" value="Lactamase_B"/>
    <property type="match status" value="1"/>
</dbReference>
<dbReference type="InterPro" id="IPR036866">
    <property type="entry name" value="RibonucZ/Hydroxyglut_hydro"/>
</dbReference>
<proteinExistence type="predicted"/>
<dbReference type="EMBL" id="JARRTL010000026">
    <property type="protein sequence ID" value="MEC0487059.1"/>
    <property type="molecule type" value="Genomic_DNA"/>
</dbReference>
<dbReference type="CDD" id="cd07721">
    <property type="entry name" value="yflN-like_MBL-fold"/>
    <property type="match status" value="1"/>
</dbReference>
<organism evidence="2 4">
    <name type="scientific">Bacillus glycinifermentans</name>
    <dbReference type="NCBI Taxonomy" id="1664069"/>
    <lineage>
        <taxon>Bacteria</taxon>
        <taxon>Bacillati</taxon>
        <taxon>Bacillota</taxon>
        <taxon>Bacilli</taxon>
        <taxon>Bacillales</taxon>
        <taxon>Bacillaceae</taxon>
        <taxon>Bacillus</taxon>
    </lineage>
</organism>
<dbReference type="GO" id="GO:0016787">
    <property type="term" value="F:hydrolase activity"/>
    <property type="evidence" value="ECO:0007669"/>
    <property type="project" value="UniProtKB-KW"/>
</dbReference>
<dbReference type="InterPro" id="IPR001279">
    <property type="entry name" value="Metallo-B-lactamas"/>
</dbReference>
<dbReference type="InterPro" id="IPR050855">
    <property type="entry name" value="NDM-1-like"/>
</dbReference>
<dbReference type="EMBL" id="LECW02000036">
    <property type="protein sequence ID" value="KRT91381.1"/>
    <property type="molecule type" value="Genomic_DNA"/>
</dbReference>
<evidence type="ECO:0000259" key="1">
    <source>
        <dbReference type="SMART" id="SM00849"/>
    </source>
</evidence>
<dbReference type="Proteomes" id="UP000036168">
    <property type="component" value="Unassembled WGS sequence"/>
</dbReference>
<dbReference type="PANTHER" id="PTHR42951">
    <property type="entry name" value="METALLO-BETA-LACTAMASE DOMAIN-CONTAINING"/>
    <property type="match status" value="1"/>
</dbReference>
<reference evidence="2" key="2">
    <citation type="submission" date="2015-10" db="EMBL/GenBank/DDBJ databases">
        <authorList>
            <person name="Gilbert D.G."/>
        </authorList>
    </citation>
    <scope>NUCLEOTIDE SEQUENCE</scope>
    <source>
        <strain evidence="2">GO-13</strain>
    </source>
</reference>